<dbReference type="RefSeq" id="WP_344963633.1">
    <property type="nucleotide sequence ID" value="NZ_BAAAXZ010000111.1"/>
</dbReference>
<sequence>MPDNKPPQVTPSEVAGTGPSLSGGFADTSAAGLAAAAELATTAGKQTSTEKARSLGQDAWRELRRSWLFWTSGILLVLLILMAAWPTLFTDVDPRQADLRNHYLTGPQWSHFFQADWFGYNVQGQSVYARTVHGARASIIVGVCVTLAVTVLGGIVGMIAGYFGGWVDTLLSRITDIFFGIPLLLGGLVLLQAFTNRTIWTVTFALAAFGWMQIARVMRGAVITQKQADFVTAARALGAGTGRILFRHILPNVLGPVIVVATIALGGYIATEATLSYLGIGLKDPTVSWGVDISASQKDLRDGPHALLMPAGFLSLTVLAFILLGDAVRDALDPKLR</sequence>
<evidence type="ECO:0000256" key="4">
    <source>
        <dbReference type="ARBA" id="ARBA00022692"/>
    </source>
</evidence>
<dbReference type="InterPro" id="IPR025966">
    <property type="entry name" value="OppC_N"/>
</dbReference>
<keyword evidence="3" id="KW-1003">Cell membrane</keyword>
<evidence type="ECO:0000256" key="1">
    <source>
        <dbReference type="ARBA" id="ARBA00004651"/>
    </source>
</evidence>
<feature type="transmembrane region" description="Helical" evidence="7">
    <location>
        <begin position="67"/>
        <end position="85"/>
    </location>
</feature>
<keyword evidence="4 7" id="KW-0812">Transmembrane</keyword>
<keyword evidence="2 7" id="KW-0813">Transport</keyword>
<organism evidence="10 11">
    <name type="scientific">Streptomyces thioluteus</name>
    <dbReference type="NCBI Taxonomy" id="66431"/>
    <lineage>
        <taxon>Bacteria</taxon>
        <taxon>Bacillati</taxon>
        <taxon>Actinomycetota</taxon>
        <taxon>Actinomycetes</taxon>
        <taxon>Kitasatosporales</taxon>
        <taxon>Streptomycetaceae</taxon>
        <taxon>Streptomyces</taxon>
    </lineage>
</organism>
<feature type="region of interest" description="Disordered" evidence="8">
    <location>
        <begin position="1"/>
        <end position="23"/>
    </location>
</feature>
<keyword evidence="11" id="KW-1185">Reference proteome</keyword>
<dbReference type="Pfam" id="PF12911">
    <property type="entry name" value="OppC_N"/>
    <property type="match status" value="1"/>
</dbReference>
<comment type="subcellular location">
    <subcellularLocation>
        <location evidence="1 7">Cell membrane</location>
        <topology evidence="1 7">Multi-pass membrane protein</topology>
    </subcellularLocation>
</comment>
<dbReference type="EMBL" id="BAAAXZ010000111">
    <property type="protein sequence ID" value="GAA2931404.1"/>
    <property type="molecule type" value="Genomic_DNA"/>
</dbReference>
<evidence type="ECO:0000256" key="2">
    <source>
        <dbReference type="ARBA" id="ARBA00022448"/>
    </source>
</evidence>
<dbReference type="CDD" id="cd06261">
    <property type="entry name" value="TM_PBP2"/>
    <property type="match status" value="1"/>
</dbReference>
<keyword evidence="5 7" id="KW-1133">Transmembrane helix</keyword>
<gene>
    <name evidence="10" type="ORF">GCM10020221_29010</name>
</gene>
<feature type="transmembrane region" description="Helical" evidence="7">
    <location>
        <begin position="307"/>
        <end position="328"/>
    </location>
</feature>
<dbReference type="Gene3D" id="1.10.3720.10">
    <property type="entry name" value="MetI-like"/>
    <property type="match status" value="1"/>
</dbReference>
<dbReference type="PANTHER" id="PTHR43386">
    <property type="entry name" value="OLIGOPEPTIDE TRANSPORT SYSTEM PERMEASE PROTEIN APPC"/>
    <property type="match status" value="1"/>
</dbReference>
<reference evidence="10 11" key="1">
    <citation type="journal article" date="2019" name="Int. J. Syst. Evol. Microbiol.">
        <title>The Global Catalogue of Microorganisms (GCM) 10K type strain sequencing project: providing services to taxonomists for standard genome sequencing and annotation.</title>
        <authorList>
            <consortium name="The Broad Institute Genomics Platform"/>
            <consortium name="The Broad Institute Genome Sequencing Center for Infectious Disease"/>
            <person name="Wu L."/>
            <person name="Ma J."/>
        </authorList>
    </citation>
    <scope>NUCLEOTIDE SEQUENCE [LARGE SCALE GENOMIC DNA]</scope>
    <source>
        <strain evidence="10 11">JCM 4087</strain>
    </source>
</reference>
<comment type="caution">
    <text evidence="10">The sequence shown here is derived from an EMBL/GenBank/DDBJ whole genome shotgun (WGS) entry which is preliminary data.</text>
</comment>
<feature type="transmembrane region" description="Helical" evidence="7">
    <location>
        <begin position="139"/>
        <end position="162"/>
    </location>
</feature>
<comment type="similarity">
    <text evidence="7">Belongs to the binding-protein-dependent transport system permease family.</text>
</comment>
<feature type="transmembrane region" description="Helical" evidence="7">
    <location>
        <begin position="249"/>
        <end position="270"/>
    </location>
</feature>
<evidence type="ECO:0000313" key="10">
    <source>
        <dbReference type="EMBL" id="GAA2931404.1"/>
    </source>
</evidence>
<dbReference type="InterPro" id="IPR050366">
    <property type="entry name" value="BP-dependent_transpt_permease"/>
</dbReference>
<keyword evidence="6 7" id="KW-0472">Membrane</keyword>
<evidence type="ECO:0000256" key="7">
    <source>
        <dbReference type="RuleBase" id="RU363032"/>
    </source>
</evidence>
<dbReference type="InterPro" id="IPR035906">
    <property type="entry name" value="MetI-like_sf"/>
</dbReference>
<proteinExistence type="inferred from homology"/>
<evidence type="ECO:0000256" key="3">
    <source>
        <dbReference type="ARBA" id="ARBA00022475"/>
    </source>
</evidence>
<dbReference type="PANTHER" id="PTHR43386:SF6">
    <property type="entry name" value="ABC TRANSPORTER PERMEASE PROTEIN"/>
    <property type="match status" value="1"/>
</dbReference>
<evidence type="ECO:0000256" key="8">
    <source>
        <dbReference type="SAM" id="MobiDB-lite"/>
    </source>
</evidence>
<dbReference type="SUPFAM" id="SSF161098">
    <property type="entry name" value="MetI-like"/>
    <property type="match status" value="1"/>
</dbReference>
<dbReference type="Pfam" id="PF00528">
    <property type="entry name" value="BPD_transp_1"/>
    <property type="match status" value="1"/>
</dbReference>
<evidence type="ECO:0000259" key="9">
    <source>
        <dbReference type="PROSITE" id="PS50928"/>
    </source>
</evidence>
<evidence type="ECO:0000256" key="5">
    <source>
        <dbReference type="ARBA" id="ARBA00022989"/>
    </source>
</evidence>
<feature type="transmembrane region" description="Helical" evidence="7">
    <location>
        <begin position="174"/>
        <end position="193"/>
    </location>
</feature>
<protein>
    <submittedName>
        <fullName evidence="10">ABC transporter permease</fullName>
    </submittedName>
</protein>
<accession>A0ABN3WXI4</accession>
<dbReference type="Proteomes" id="UP001501102">
    <property type="component" value="Unassembled WGS sequence"/>
</dbReference>
<dbReference type="PROSITE" id="PS50928">
    <property type="entry name" value="ABC_TM1"/>
    <property type="match status" value="1"/>
</dbReference>
<dbReference type="InterPro" id="IPR000515">
    <property type="entry name" value="MetI-like"/>
</dbReference>
<evidence type="ECO:0000313" key="11">
    <source>
        <dbReference type="Proteomes" id="UP001501102"/>
    </source>
</evidence>
<feature type="domain" description="ABC transmembrane type-1" evidence="9">
    <location>
        <begin position="135"/>
        <end position="325"/>
    </location>
</feature>
<evidence type="ECO:0000256" key="6">
    <source>
        <dbReference type="ARBA" id="ARBA00023136"/>
    </source>
</evidence>
<name>A0ABN3WXI4_STRTU</name>